<feature type="region of interest" description="Disordered" evidence="1">
    <location>
        <begin position="169"/>
        <end position="206"/>
    </location>
</feature>
<evidence type="ECO:0000259" key="2">
    <source>
        <dbReference type="Pfam" id="PF22125"/>
    </source>
</evidence>
<dbReference type="AlphaFoldDB" id="A0A4S2BAY0"/>
<feature type="compositionally biased region" description="Polar residues" evidence="1">
    <location>
        <begin position="53"/>
        <end position="67"/>
    </location>
</feature>
<dbReference type="EMBL" id="SRYV01000018">
    <property type="protein sequence ID" value="TGY11528.1"/>
    <property type="molecule type" value="Genomic_DNA"/>
</dbReference>
<evidence type="ECO:0000313" key="4">
    <source>
        <dbReference type="Proteomes" id="UP000309117"/>
    </source>
</evidence>
<sequence length="348" mass="38365">MKKKAIWSIVLALVVVGVCLGIFFNKRQQALPVKQNKQNAVGLSIKKNEHNNQNDNPESEQPSSSDEYSTDEWMLMGYMAYAHDNYVQSRHIKNNAELVDDVQEDLSDGDLTADKKSNTTYTLTNKFGSVDVEVEDDDVKVTDDGTTVNSKSELKEKFASYSDEIKGMTKSIKNGGNDNSTKDSKGSSNSEKSGNKDSASTSSNESIPNFSVKQLAVLAGFYRGGDESWVTDCINKTAKTKDFTVPTGTMCYGYNKKTGDYFIDGHGDDTTIVDFRREGNVLITKHNDMTGSSVDSSPMVTKKVPLSKLIAKYYSTPQQKAKVDDLANKLLDQQQYHAKVNAASKGEN</sequence>
<feature type="region of interest" description="Disordered" evidence="1">
    <location>
        <begin position="44"/>
        <end position="68"/>
    </location>
</feature>
<gene>
    <name evidence="3" type="ORF">E5351_08850</name>
</gene>
<protein>
    <recommendedName>
        <fullName evidence="2">Lreu-0056-like domain-containing protein</fullName>
    </recommendedName>
</protein>
<feature type="compositionally biased region" description="Low complexity" evidence="1">
    <location>
        <begin position="186"/>
        <end position="198"/>
    </location>
</feature>
<dbReference type="Proteomes" id="UP000309117">
    <property type="component" value="Unassembled WGS sequence"/>
</dbReference>
<comment type="caution">
    <text evidence="3">The sequence shown here is derived from an EMBL/GenBank/DDBJ whole genome shotgun (WGS) entry which is preliminary data.</text>
</comment>
<proteinExistence type="predicted"/>
<dbReference type="InterPro" id="IPR054365">
    <property type="entry name" value="Lreu_0056-like"/>
</dbReference>
<reference evidence="3 4" key="1">
    <citation type="submission" date="2019-04" db="EMBL/GenBank/DDBJ databases">
        <title>Microbes associate with the intestines of laboratory mice.</title>
        <authorList>
            <person name="Navarre W."/>
            <person name="Wong E."/>
            <person name="Huang K."/>
            <person name="Tropini C."/>
            <person name="Ng K."/>
            <person name="Yu B."/>
        </authorList>
    </citation>
    <scope>NUCLEOTIDE SEQUENCE [LARGE SCALE GENOMIC DNA]</scope>
    <source>
        <strain evidence="3 4">NM61_E11</strain>
    </source>
</reference>
<evidence type="ECO:0000256" key="1">
    <source>
        <dbReference type="SAM" id="MobiDB-lite"/>
    </source>
</evidence>
<evidence type="ECO:0000313" key="3">
    <source>
        <dbReference type="EMBL" id="TGY11528.1"/>
    </source>
</evidence>
<name>A0A4S2BAY0_9LACO</name>
<feature type="domain" description="Lreu-0056-like" evidence="2">
    <location>
        <begin position="229"/>
        <end position="330"/>
    </location>
</feature>
<dbReference type="RefSeq" id="WP_135960697.1">
    <property type="nucleotide sequence ID" value="NZ_AQFR02000001.1"/>
</dbReference>
<accession>A0A4S2BAY0</accession>
<dbReference type="Gene3D" id="3.30.1460.60">
    <property type="match status" value="1"/>
</dbReference>
<organism evidence="3 4">
    <name type="scientific">Lactobacillus intestinalis</name>
    <dbReference type="NCBI Taxonomy" id="151781"/>
    <lineage>
        <taxon>Bacteria</taxon>
        <taxon>Bacillati</taxon>
        <taxon>Bacillota</taxon>
        <taxon>Bacilli</taxon>
        <taxon>Lactobacillales</taxon>
        <taxon>Lactobacillaceae</taxon>
        <taxon>Lactobacillus</taxon>
    </lineage>
</organism>
<dbReference type="Pfam" id="PF22125">
    <property type="entry name" value="Lreu_0056_like"/>
    <property type="match status" value="1"/>
</dbReference>